<feature type="compositionally biased region" description="Polar residues" evidence="1">
    <location>
        <begin position="1"/>
        <end position="13"/>
    </location>
</feature>
<reference evidence="2" key="2">
    <citation type="submission" date="2025-09" db="UniProtKB">
        <authorList>
            <consortium name="Ensembl"/>
        </authorList>
    </citation>
    <scope>IDENTIFICATION</scope>
</reference>
<keyword evidence="3" id="KW-1185">Reference proteome</keyword>
<name>A0A8C1GWF0_CYPCA</name>
<organism evidence="2 3">
    <name type="scientific">Cyprinus carpio</name>
    <name type="common">Common carp</name>
    <dbReference type="NCBI Taxonomy" id="7962"/>
    <lineage>
        <taxon>Eukaryota</taxon>
        <taxon>Metazoa</taxon>
        <taxon>Chordata</taxon>
        <taxon>Craniata</taxon>
        <taxon>Vertebrata</taxon>
        <taxon>Euteleostomi</taxon>
        <taxon>Actinopterygii</taxon>
        <taxon>Neopterygii</taxon>
        <taxon>Teleostei</taxon>
        <taxon>Ostariophysi</taxon>
        <taxon>Cypriniformes</taxon>
        <taxon>Cyprinidae</taxon>
        <taxon>Cyprininae</taxon>
        <taxon>Cyprinus</taxon>
    </lineage>
</organism>
<evidence type="ECO:0000256" key="1">
    <source>
        <dbReference type="SAM" id="MobiDB-lite"/>
    </source>
</evidence>
<proteinExistence type="predicted"/>
<evidence type="ECO:0000313" key="2">
    <source>
        <dbReference type="Ensembl" id="ENSCCRP00010015011.1"/>
    </source>
</evidence>
<protein>
    <submittedName>
        <fullName evidence="2">Uncharacterized protein</fullName>
    </submittedName>
</protein>
<sequence>MESDCSDTSSFATERSFEVEDFSSPPSPEVEDVDVSVDTGPGPELYQFEPLAQTAVLNPASRSASDSLQGQHSDVFTPYIVELKHFILKSLIKPHSYRSLAKKTLRTFISWVSNPALGSLPSCRV</sequence>
<reference evidence="2" key="1">
    <citation type="submission" date="2025-08" db="UniProtKB">
        <authorList>
            <consortium name="Ensembl"/>
        </authorList>
    </citation>
    <scope>IDENTIFICATION</scope>
</reference>
<evidence type="ECO:0000313" key="3">
    <source>
        <dbReference type="Proteomes" id="UP000694427"/>
    </source>
</evidence>
<feature type="region of interest" description="Disordered" evidence="1">
    <location>
        <begin position="1"/>
        <end position="39"/>
    </location>
</feature>
<dbReference type="Proteomes" id="UP000694427">
    <property type="component" value="Unplaced"/>
</dbReference>
<dbReference type="AlphaFoldDB" id="A0A8C1GWF0"/>
<dbReference type="Ensembl" id="ENSCCRT00010016347.1">
    <property type="protein sequence ID" value="ENSCCRP00010015011.1"/>
    <property type="gene ID" value="ENSCCRG00010006457.1"/>
</dbReference>
<accession>A0A8C1GWF0</accession>